<dbReference type="GO" id="GO:0046900">
    <property type="term" value="P:tetrahydrofolylpolyglutamate metabolic process"/>
    <property type="evidence" value="ECO:0007669"/>
    <property type="project" value="TreeGrafter"/>
</dbReference>
<protein>
    <recommendedName>
        <fullName evidence="7">folate gamma-glutamyl hydrolase</fullName>
        <ecNumber evidence="7">3.4.19.9</ecNumber>
    </recommendedName>
</protein>
<feature type="active site" description="Proton donor" evidence="6">
    <location>
        <position position="239"/>
    </location>
</feature>
<comment type="subcellular location">
    <subcellularLocation>
        <location evidence="1">Secreted</location>
        <location evidence="1">Extracellular space</location>
    </subcellularLocation>
</comment>
<feature type="active site" description="Nucleophile" evidence="6 7">
    <location>
        <position position="127"/>
    </location>
</feature>
<evidence type="ECO:0000256" key="2">
    <source>
        <dbReference type="ARBA" id="ARBA00011083"/>
    </source>
</evidence>
<organism evidence="9 10">
    <name type="scientific">Leptidea sinapis</name>
    <dbReference type="NCBI Taxonomy" id="189913"/>
    <lineage>
        <taxon>Eukaryota</taxon>
        <taxon>Metazoa</taxon>
        <taxon>Ecdysozoa</taxon>
        <taxon>Arthropoda</taxon>
        <taxon>Hexapoda</taxon>
        <taxon>Insecta</taxon>
        <taxon>Pterygota</taxon>
        <taxon>Neoptera</taxon>
        <taxon>Endopterygota</taxon>
        <taxon>Lepidoptera</taxon>
        <taxon>Glossata</taxon>
        <taxon>Ditrysia</taxon>
        <taxon>Papilionoidea</taxon>
        <taxon>Pieridae</taxon>
        <taxon>Dismorphiinae</taxon>
        <taxon>Leptidea</taxon>
    </lineage>
</organism>
<dbReference type="EMBL" id="FZQP02002669">
    <property type="protein sequence ID" value="VVC96336.1"/>
    <property type="molecule type" value="Genomic_DNA"/>
</dbReference>
<evidence type="ECO:0000256" key="6">
    <source>
        <dbReference type="PIRSR" id="PIRSR615527-1"/>
    </source>
</evidence>
<comment type="catalytic activity">
    <reaction evidence="7">
        <text>(6S)-5,6,7,8-tetrahydrofolyl-(gamma-L-Glu)(n) + (n-1) H2O = (6S)-5,6,7,8-tetrahydrofolate + (n-1) L-glutamate</text>
        <dbReference type="Rhea" id="RHEA:56784"/>
        <dbReference type="Rhea" id="RHEA-COMP:14738"/>
        <dbReference type="ChEBI" id="CHEBI:15377"/>
        <dbReference type="ChEBI" id="CHEBI:29985"/>
        <dbReference type="ChEBI" id="CHEBI:57453"/>
        <dbReference type="ChEBI" id="CHEBI:141005"/>
        <dbReference type="EC" id="3.4.19.9"/>
    </reaction>
</comment>
<name>A0A5E4QFN7_9NEOP</name>
<evidence type="ECO:0000313" key="10">
    <source>
        <dbReference type="Proteomes" id="UP000324832"/>
    </source>
</evidence>
<reference evidence="9 10" key="1">
    <citation type="submission" date="2017-07" db="EMBL/GenBank/DDBJ databases">
        <authorList>
            <person name="Talla V."/>
            <person name="Backstrom N."/>
        </authorList>
    </citation>
    <scope>NUCLEOTIDE SEQUENCE [LARGE SCALE GENOMIC DNA]</scope>
</reference>
<dbReference type="EC" id="3.4.19.9" evidence="7"/>
<evidence type="ECO:0000256" key="5">
    <source>
        <dbReference type="ARBA" id="ARBA00022801"/>
    </source>
</evidence>
<keyword evidence="5 7" id="KW-0378">Hydrolase</keyword>
<evidence type="ECO:0000256" key="3">
    <source>
        <dbReference type="ARBA" id="ARBA00022525"/>
    </source>
</evidence>
<dbReference type="GO" id="GO:0005576">
    <property type="term" value="C:extracellular region"/>
    <property type="evidence" value="ECO:0007669"/>
    <property type="project" value="UniProtKB-SubCell"/>
</dbReference>
<dbReference type="InterPro" id="IPR011697">
    <property type="entry name" value="Peptidase_C26"/>
</dbReference>
<gene>
    <name evidence="9" type="ORF">LSINAPIS_LOCUS7864</name>
</gene>
<dbReference type="Pfam" id="PF07722">
    <property type="entry name" value="Peptidase_C26"/>
    <property type="match status" value="1"/>
</dbReference>
<dbReference type="InterPro" id="IPR029062">
    <property type="entry name" value="Class_I_gatase-like"/>
</dbReference>
<accession>A0A5E4QFN7</accession>
<dbReference type="PANTHER" id="PTHR11315:SF0">
    <property type="entry name" value="FOLATE GAMMA-GLUTAMYL HYDROLASE"/>
    <property type="match status" value="1"/>
</dbReference>
<comment type="similarity">
    <text evidence="2">Belongs to the peptidase C26 family.</text>
</comment>
<dbReference type="SUPFAM" id="SSF52317">
    <property type="entry name" value="Class I glutamine amidotransferase-like"/>
    <property type="match status" value="1"/>
</dbReference>
<evidence type="ECO:0000256" key="7">
    <source>
        <dbReference type="PROSITE-ProRule" id="PRU00607"/>
    </source>
</evidence>
<sequence length="322" mass="37045">MIIILFASCLSIVASGSIVNNRPIIGVLSQETFSVQHLYRNVNYLSYIAASYVKDTESSGARVVPISIGKPRSYYEHILRHINGVLFPGGATYFNQSQGYADAGEYIYKIAQELNDNGDYFPIFGTCLGFELLIIIASGRGEKENRVKCHSYGNQRLNFTDDFRTSRMFKGASDDIIEILANDSVTVNAHQFCIVDENLTSHNLTQHWQTSSYGIDDQGIRFISSIEHKRYPFYGIQFHPEKIAFEWRASENYPHTWNAVRANRHFMDFFVNESRKNTHSFADEMEEQRHLIYNYAPKYSGARGGYFEQIYVFKSQRLNNYT</sequence>
<feature type="active site" evidence="7">
    <location>
        <position position="239"/>
    </location>
</feature>
<evidence type="ECO:0000313" key="9">
    <source>
        <dbReference type="EMBL" id="VVC96336.1"/>
    </source>
</evidence>
<proteinExistence type="inferred from homology"/>
<dbReference type="GO" id="GO:0005773">
    <property type="term" value="C:vacuole"/>
    <property type="evidence" value="ECO:0007669"/>
    <property type="project" value="TreeGrafter"/>
</dbReference>
<evidence type="ECO:0000256" key="4">
    <source>
        <dbReference type="ARBA" id="ARBA00022729"/>
    </source>
</evidence>
<dbReference type="PROSITE" id="PS51275">
    <property type="entry name" value="PEPTIDASE_C26_GGH"/>
    <property type="match status" value="1"/>
</dbReference>
<feature type="signal peptide" evidence="8">
    <location>
        <begin position="1"/>
        <end position="16"/>
    </location>
</feature>
<dbReference type="Proteomes" id="UP000324832">
    <property type="component" value="Unassembled WGS sequence"/>
</dbReference>
<dbReference type="PANTHER" id="PTHR11315">
    <property type="entry name" value="PROTEASE FAMILY C26 GAMMA-GLUTAMYL HYDROLASE"/>
    <property type="match status" value="1"/>
</dbReference>
<dbReference type="PROSITE" id="PS51273">
    <property type="entry name" value="GATASE_TYPE_1"/>
    <property type="match status" value="1"/>
</dbReference>
<keyword evidence="4 8" id="KW-0732">Signal</keyword>
<dbReference type="AlphaFoldDB" id="A0A5E4QFN7"/>
<feature type="chain" id="PRO_5022764145" description="folate gamma-glutamyl hydrolase" evidence="8">
    <location>
        <begin position="17"/>
        <end position="322"/>
    </location>
</feature>
<dbReference type="FunFam" id="3.40.50.880:FF:000024">
    <property type="entry name" value="Folate gamma-glutamyl hydrolase"/>
    <property type="match status" value="1"/>
</dbReference>
<keyword evidence="10" id="KW-1185">Reference proteome</keyword>
<dbReference type="InterPro" id="IPR015527">
    <property type="entry name" value="Pept_C26_g-glut_hydrolase"/>
</dbReference>
<dbReference type="GO" id="GO:0034722">
    <property type="term" value="F:gamma-glutamyl-peptidase activity"/>
    <property type="evidence" value="ECO:0007669"/>
    <property type="project" value="UniProtKB-UniRule"/>
</dbReference>
<evidence type="ECO:0000256" key="8">
    <source>
        <dbReference type="SAM" id="SignalP"/>
    </source>
</evidence>
<dbReference type="Gene3D" id="3.40.50.880">
    <property type="match status" value="1"/>
</dbReference>
<keyword evidence="3" id="KW-0964">Secreted</keyword>
<evidence type="ECO:0000256" key="1">
    <source>
        <dbReference type="ARBA" id="ARBA00004239"/>
    </source>
</evidence>